<keyword evidence="12 14" id="KW-0324">Glycolysis</keyword>
<evidence type="ECO:0000256" key="9">
    <source>
        <dbReference type="ARBA" id="ARBA00022777"/>
    </source>
</evidence>
<reference evidence="16" key="1">
    <citation type="submission" date="2019-04" db="EMBL/GenBank/DDBJ databases">
        <title>Whole genome sequencing of cave bacteria.</title>
        <authorList>
            <person name="Gan H.M."/>
            <person name="Barton H."/>
            <person name="Savka M.A."/>
        </authorList>
    </citation>
    <scope>NUCLEOTIDE SEQUENCE [LARGE SCALE GENOMIC DNA]</scope>
    <source>
        <strain evidence="16">LC387</strain>
    </source>
</reference>
<gene>
    <name evidence="14" type="primary">pfkA</name>
    <name evidence="16" type="ORF">YH63_011335</name>
</gene>
<dbReference type="FunFam" id="3.40.50.460:FF:000002">
    <property type="entry name" value="ATP-dependent 6-phosphofructokinase"/>
    <property type="match status" value="1"/>
</dbReference>
<accession>A0A4V6BF56</accession>
<dbReference type="GO" id="GO:0005524">
    <property type="term" value="F:ATP binding"/>
    <property type="evidence" value="ECO:0007669"/>
    <property type="project" value="UniProtKB-KW"/>
</dbReference>
<evidence type="ECO:0000256" key="8">
    <source>
        <dbReference type="ARBA" id="ARBA00022741"/>
    </source>
</evidence>
<keyword evidence="8 14" id="KW-0547">Nucleotide-binding</keyword>
<dbReference type="STRING" id="211460.YH63_07655"/>
<dbReference type="PANTHER" id="PTHR13697">
    <property type="entry name" value="PHOSPHOFRUCTOKINASE"/>
    <property type="match status" value="1"/>
</dbReference>
<dbReference type="InterPro" id="IPR022953">
    <property type="entry name" value="ATP_PFK"/>
</dbReference>
<feature type="binding site" description="in other chain" evidence="14">
    <location>
        <position position="222"/>
    </location>
    <ligand>
        <name>substrate</name>
        <note>ligand shared between dimeric partners</note>
    </ligand>
</feature>
<comment type="catalytic activity">
    <reaction evidence="13 14">
        <text>beta-D-fructose 6-phosphate + ATP = beta-D-fructose 1,6-bisphosphate + ADP + H(+)</text>
        <dbReference type="Rhea" id="RHEA:16109"/>
        <dbReference type="ChEBI" id="CHEBI:15378"/>
        <dbReference type="ChEBI" id="CHEBI:30616"/>
        <dbReference type="ChEBI" id="CHEBI:32966"/>
        <dbReference type="ChEBI" id="CHEBI:57634"/>
        <dbReference type="ChEBI" id="CHEBI:456216"/>
        <dbReference type="EC" id="2.7.1.11"/>
    </reaction>
</comment>
<keyword evidence="7 14" id="KW-0479">Metal-binding</keyword>
<dbReference type="InterPro" id="IPR000023">
    <property type="entry name" value="Phosphofructokinase_dom"/>
</dbReference>
<dbReference type="GO" id="GO:0042802">
    <property type="term" value="F:identical protein binding"/>
    <property type="evidence" value="ECO:0007669"/>
    <property type="project" value="TreeGrafter"/>
</dbReference>
<dbReference type="InterPro" id="IPR012828">
    <property type="entry name" value="PFKA_ATP_prok"/>
</dbReference>
<dbReference type="RefSeq" id="WP_046827514.1">
    <property type="nucleotide sequence ID" value="NZ_LBIA02000001.1"/>
</dbReference>
<dbReference type="EMBL" id="LBIA02000001">
    <property type="protein sequence ID" value="TKT71963.1"/>
    <property type="molecule type" value="Genomic_DNA"/>
</dbReference>
<dbReference type="OrthoDB" id="9802503at2"/>
<feature type="binding site" description="in other chain" evidence="14">
    <location>
        <begin position="185"/>
        <end position="187"/>
    </location>
    <ligand>
        <name>ADP</name>
        <dbReference type="ChEBI" id="CHEBI:456216"/>
        <note>allosteric activator; ligand shared between dimeric partners</note>
    </ligand>
</feature>
<keyword evidence="10 14" id="KW-0067">ATP-binding</keyword>
<dbReference type="InterPro" id="IPR012003">
    <property type="entry name" value="ATP_PFK_prok-type"/>
</dbReference>
<dbReference type="Pfam" id="PF00365">
    <property type="entry name" value="PFK"/>
    <property type="match status" value="1"/>
</dbReference>
<evidence type="ECO:0000256" key="3">
    <source>
        <dbReference type="ARBA" id="ARBA00004679"/>
    </source>
</evidence>
<keyword evidence="6 14" id="KW-0808">Transferase</keyword>
<dbReference type="GO" id="GO:0030388">
    <property type="term" value="P:fructose 1,6-bisphosphate metabolic process"/>
    <property type="evidence" value="ECO:0007669"/>
    <property type="project" value="TreeGrafter"/>
</dbReference>
<evidence type="ECO:0000313" key="17">
    <source>
        <dbReference type="Proteomes" id="UP000034832"/>
    </source>
</evidence>
<comment type="similarity">
    <text evidence="14">Belongs to the phosphofructokinase type A (PFKA) family. ATP-dependent PFK group I subfamily. Prokaryotic clade 'B1' sub-subfamily.</text>
</comment>
<sequence length="323" mass="33845">MKAIAILTSGGDAPGMNAAIRAVTRSALNRDIAVFGVREGWQGLIDDRMTRLNARDVGGIIQIGGTFLGSARSKEFREESGRSKALRNLATRGIDALVVIGGNGSQTGSAALHGLGFPVVGVASTIDNDLFGTDVTIGCDTAINVTLEAIDNLRTTGSSHTRAFLVETMGRNCGYLAMMAGLAGGAEVISTPELEVSAFEIAERLRAAYDRGKTHAIVVIAEGVKENVARILAHFEKDRDMVGFELRATVLGHVVRGAPPTAFDRLLATRLGVAALTSLAEGVSGVLVGEQRGEITRTPLAEIAGRTKPISTSLIDLARVLAQ</sequence>
<feature type="binding site" description="in other chain" evidence="14">
    <location>
        <begin position="125"/>
        <end position="127"/>
    </location>
    <ligand>
        <name>substrate</name>
        <note>ligand shared between dimeric partners</note>
    </ligand>
</feature>
<evidence type="ECO:0000256" key="10">
    <source>
        <dbReference type="ARBA" id="ARBA00022840"/>
    </source>
</evidence>
<keyword evidence="5 14" id="KW-0021">Allosteric enzyme</keyword>
<proteinExistence type="inferred from homology"/>
<dbReference type="GO" id="GO:0016208">
    <property type="term" value="F:AMP binding"/>
    <property type="evidence" value="ECO:0007669"/>
    <property type="project" value="TreeGrafter"/>
</dbReference>
<dbReference type="GO" id="GO:0048029">
    <property type="term" value="F:monosaccharide binding"/>
    <property type="evidence" value="ECO:0007669"/>
    <property type="project" value="TreeGrafter"/>
</dbReference>
<dbReference type="EC" id="2.7.1.11" evidence="14"/>
<feature type="domain" description="Phosphofructokinase" evidence="15">
    <location>
        <begin position="4"/>
        <end position="277"/>
    </location>
</feature>
<name>A0A4V6BF56_9BRAD</name>
<evidence type="ECO:0000256" key="7">
    <source>
        <dbReference type="ARBA" id="ARBA00022723"/>
    </source>
</evidence>
<dbReference type="Proteomes" id="UP000034832">
    <property type="component" value="Unassembled WGS sequence"/>
</dbReference>
<dbReference type="PIRSF" id="PIRSF000532">
    <property type="entry name" value="ATP_PFK_prok"/>
    <property type="match status" value="1"/>
</dbReference>
<keyword evidence="11 14" id="KW-0460">Magnesium</keyword>
<evidence type="ECO:0000256" key="11">
    <source>
        <dbReference type="ARBA" id="ARBA00022842"/>
    </source>
</evidence>
<feature type="binding site" evidence="14">
    <location>
        <begin position="21"/>
        <end position="25"/>
    </location>
    <ligand>
        <name>ADP</name>
        <dbReference type="ChEBI" id="CHEBI:456216"/>
        <note>allosteric activator; ligand shared between dimeric partners</note>
    </ligand>
</feature>
<evidence type="ECO:0000256" key="2">
    <source>
        <dbReference type="ARBA" id="ARBA00004496"/>
    </source>
</evidence>
<evidence type="ECO:0000256" key="1">
    <source>
        <dbReference type="ARBA" id="ARBA00001946"/>
    </source>
</evidence>
<dbReference type="NCBIfam" id="NF002872">
    <property type="entry name" value="PRK03202.1"/>
    <property type="match status" value="1"/>
</dbReference>
<evidence type="ECO:0000256" key="5">
    <source>
        <dbReference type="ARBA" id="ARBA00022533"/>
    </source>
</evidence>
<dbReference type="InterPro" id="IPR035966">
    <property type="entry name" value="PKF_sf"/>
</dbReference>
<dbReference type="Gene3D" id="3.40.50.460">
    <property type="entry name" value="Phosphofructokinase domain"/>
    <property type="match status" value="1"/>
</dbReference>
<feature type="binding site" evidence="14">
    <location>
        <position position="162"/>
    </location>
    <ligand>
        <name>substrate</name>
        <note>ligand shared between dimeric partners</note>
    </ligand>
</feature>
<dbReference type="SUPFAM" id="SSF53784">
    <property type="entry name" value="Phosphofructokinase"/>
    <property type="match status" value="1"/>
</dbReference>
<dbReference type="GO" id="GO:0005945">
    <property type="term" value="C:6-phosphofructokinase complex"/>
    <property type="evidence" value="ECO:0007669"/>
    <property type="project" value="TreeGrafter"/>
</dbReference>
<comment type="caution">
    <text evidence="14">Lacks conserved residue(s) required for the propagation of feature annotation.</text>
</comment>
<feature type="binding site" description="in other chain" evidence="14">
    <location>
        <begin position="169"/>
        <end position="171"/>
    </location>
    <ligand>
        <name>substrate</name>
        <note>ligand shared between dimeric partners</note>
    </ligand>
</feature>
<evidence type="ECO:0000256" key="14">
    <source>
        <dbReference type="HAMAP-Rule" id="MF_00339"/>
    </source>
</evidence>
<evidence type="ECO:0000256" key="4">
    <source>
        <dbReference type="ARBA" id="ARBA00022490"/>
    </source>
</evidence>
<feature type="binding site" evidence="14">
    <location>
        <begin position="102"/>
        <end position="105"/>
    </location>
    <ligand>
        <name>ATP</name>
        <dbReference type="ChEBI" id="CHEBI:30616"/>
    </ligand>
</feature>
<feature type="binding site" evidence="14">
    <location>
        <position position="247"/>
    </location>
    <ligand>
        <name>substrate</name>
        <note>ligand shared between dimeric partners</note>
    </ligand>
</feature>
<feature type="active site" description="Proton acceptor" evidence="14">
    <location>
        <position position="127"/>
    </location>
</feature>
<dbReference type="PRINTS" id="PR00476">
    <property type="entry name" value="PHFRCTKINASE"/>
</dbReference>
<protein>
    <recommendedName>
        <fullName evidence="14">ATP-dependent 6-phosphofructokinase</fullName>
        <shortName evidence="14">ATP-PFK</shortName>
        <shortName evidence="14">Phosphofructokinase</shortName>
        <ecNumber evidence="14">2.7.1.11</ecNumber>
    </recommendedName>
    <alternativeName>
        <fullName evidence="14">Phosphohexokinase</fullName>
    </alternativeName>
</protein>
<keyword evidence="9 14" id="KW-0418">Kinase</keyword>
<dbReference type="GO" id="GO:0070095">
    <property type="term" value="F:fructose-6-phosphate binding"/>
    <property type="evidence" value="ECO:0007669"/>
    <property type="project" value="TreeGrafter"/>
</dbReference>
<dbReference type="PANTHER" id="PTHR13697:SF4">
    <property type="entry name" value="ATP-DEPENDENT 6-PHOSPHOFRUCTOKINASE"/>
    <property type="match status" value="1"/>
</dbReference>
<comment type="pathway">
    <text evidence="3 14">Carbohydrate degradation; glycolysis; D-glyceraldehyde 3-phosphate and glycerone phosphate from D-glucose: step 3/4.</text>
</comment>
<dbReference type="Gene3D" id="3.40.50.450">
    <property type="match status" value="1"/>
</dbReference>
<dbReference type="GO" id="GO:0061621">
    <property type="term" value="P:canonical glycolysis"/>
    <property type="evidence" value="ECO:0007669"/>
    <property type="project" value="TreeGrafter"/>
</dbReference>
<dbReference type="HAMAP" id="MF_00339">
    <property type="entry name" value="Phosphofructokinase_I_B1"/>
    <property type="match status" value="1"/>
</dbReference>
<keyword evidence="4 14" id="KW-0963">Cytoplasm</keyword>
<comment type="function">
    <text evidence="14">Catalyzes the phosphorylation of D-fructose 6-phosphate to fructose 1,6-bisphosphate by ATP, the first committing step of glycolysis.</text>
</comment>
<dbReference type="UniPathway" id="UPA00109">
    <property type="reaction ID" value="UER00182"/>
</dbReference>
<comment type="activity regulation">
    <text evidence="14">Allosterically activated by ADP and other diphosphonucleosides, and allosterically inhibited by phosphoenolpyruvate.</text>
</comment>
<feature type="binding site" evidence="14">
    <location>
        <begin position="72"/>
        <end position="73"/>
    </location>
    <ligand>
        <name>ATP</name>
        <dbReference type="ChEBI" id="CHEBI:30616"/>
    </ligand>
</feature>
<keyword evidence="17" id="KW-1185">Reference proteome</keyword>
<comment type="caution">
    <text evidence="16">The sequence shown here is derived from an EMBL/GenBank/DDBJ whole genome shotgun (WGS) entry which is preliminary data.</text>
</comment>
<feature type="binding site" description="in other chain" evidence="14">
    <location>
        <position position="211"/>
    </location>
    <ligand>
        <name>ADP</name>
        <dbReference type="ChEBI" id="CHEBI:456216"/>
        <note>allosteric activator; ligand shared between dimeric partners</note>
    </ligand>
</feature>
<comment type="cofactor">
    <cofactor evidence="1 14">
        <name>Mg(2+)</name>
        <dbReference type="ChEBI" id="CHEBI:18420"/>
    </cofactor>
</comment>
<feature type="binding site" evidence="14">
    <location>
        <position position="11"/>
    </location>
    <ligand>
        <name>ATP</name>
        <dbReference type="ChEBI" id="CHEBI:30616"/>
    </ligand>
</feature>
<evidence type="ECO:0000256" key="6">
    <source>
        <dbReference type="ARBA" id="ARBA00022679"/>
    </source>
</evidence>
<comment type="subcellular location">
    <subcellularLocation>
        <location evidence="2 14">Cytoplasm</location>
    </subcellularLocation>
</comment>
<feature type="binding site" description="in other chain" evidence="14">
    <location>
        <begin position="213"/>
        <end position="215"/>
    </location>
    <ligand>
        <name>ADP</name>
        <dbReference type="ChEBI" id="CHEBI:456216"/>
        <note>allosteric activator; ligand shared between dimeric partners</note>
    </ligand>
</feature>
<evidence type="ECO:0000313" key="16">
    <source>
        <dbReference type="EMBL" id="TKT71963.1"/>
    </source>
</evidence>
<feature type="binding site" description="in other chain" evidence="14">
    <location>
        <position position="154"/>
    </location>
    <ligand>
        <name>ADP</name>
        <dbReference type="ChEBI" id="CHEBI:456216"/>
        <note>allosteric activator; ligand shared between dimeric partners</note>
    </ligand>
</feature>
<comment type="subunit">
    <text evidence="14">Homotetramer.</text>
</comment>
<dbReference type="GO" id="GO:0046872">
    <property type="term" value="F:metal ion binding"/>
    <property type="evidence" value="ECO:0007669"/>
    <property type="project" value="UniProtKB-KW"/>
</dbReference>
<feature type="binding site" description="in other chain" evidence="14">
    <location>
        <begin position="253"/>
        <end position="256"/>
    </location>
    <ligand>
        <name>substrate</name>
        <note>ligand shared between dimeric partners</note>
    </ligand>
</feature>
<evidence type="ECO:0000256" key="13">
    <source>
        <dbReference type="ARBA" id="ARBA00048070"/>
    </source>
</evidence>
<feature type="binding site" evidence="14">
    <location>
        <position position="103"/>
    </location>
    <ligand>
        <name>Mg(2+)</name>
        <dbReference type="ChEBI" id="CHEBI:18420"/>
        <note>catalytic</note>
    </ligand>
</feature>
<evidence type="ECO:0000256" key="12">
    <source>
        <dbReference type="ARBA" id="ARBA00023152"/>
    </source>
</evidence>
<dbReference type="AlphaFoldDB" id="A0A4V6BF56"/>
<dbReference type="GO" id="GO:0003872">
    <property type="term" value="F:6-phosphofructokinase activity"/>
    <property type="evidence" value="ECO:0007669"/>
    <property type="project" value="UniProtKB-UniRule"/>
</dbReference>
<dbReference type="GO" id="GO:0006002">
    <property type="term" value="P:fructose 6-phosphate metabolic process"/>
    <property type="evidence" value="ECO:0007669"/>
    <property type="project" value="InterPro"/>
</dbReference>
<organism evidence="16 17">
    <name type="scientific">Afipia massiliensis</name>
    <dbReference type="NCBI Taxonomy" id="211460"/>
    <lineage>
        <taxon>Bacteria</taxon>
        <taxon>Pseudomonadati</taxon>
        <taxon>Pseudomonadota</taxon>
        <taxon>Alphaproteobacteria</taxon>
        <taxon>Hyphomicrobiales</taxon>
        <taxon>Nitrobacteraceae</taxon>
        <taxon>Afipia</taxon>
    </lineage>
</organism>
<evidence type="ECO:0000259" key="15">
    <source>
        <dbReference type="Pfam" id="PF00365"/>
    </source>
</evidence>